<keyword evidence="3" id="KW-1185">Reference proteome</keyword>
<comment type="caution">
    <text evidence="2">The sequence shown here is derived from an EMBL/GenBank/DDBJ whole genome shotgun (WGS) entry which is preliminary data.</text>
</comment>
<protein>
    <submittedName>
        <fullName evidence="2">Uncharacterized protein</fullName>
    </submittedName>
</protein>
<dbReference type="Proteomes" id="UP000217199">
    <property type="component" value="Unassembled WGS sequence"/>
</dbReference>
<dbReference type="EMBL" id="NBII01000006">
    <property type="protein sequence ID" value="PAV18049.1"/>
    <property type="molecule type" value="Genomic_DNA"/>
</dbReference>
<feature type="region of interest" description="Disordered" evidence="1">
    <location>
        <begin position="145"/>
        <end position="173"/>
    </location>
</feature>
<proteinExistence type="predicted"/>
<gene>
    <name evidence="2" type="ORF">PNOK_0653500</name>
</gene>
<accession>A0A286UEV9</accession>
<dbReference type="InParanoid" id="A0A286UEV9"/>
<dbReference type="AlphaFoldDB" id="A0A286UEV9"/>
<sequence>MMLPTPEQTPERKIRSPVIESPSLPVDGGIFHFNAESESEEDVPFNTLFQGKFDAMHNFGFDTTGTPEFSFMDDSEFLVANSMNVPCLASSAYYAPTFEYGSRGRSVFGGGGEISEMSSGSPLAGSTPVSTPVVVDSSMAAAATTTTTTDTNANANTSTSTNTNTNTNGNGSVSGGEMYSGAIKPTVPLWNAQADWNYWDDTFYGSGGDVVFDFGMDMDVSVDLGVGVGVDVLGTQLGDEFDGLRF</sequence>
<reference evidence="2 3" key="1">
    <citation type="journal article" date="2017" name="Mol. Ecol.">
        <title>Comparative and population genomic landscape of Phellinus noxius: A hypervariable fungus causing root rot in trees.</title>
        <authorList>
            <person name="Chung C.L."/>
            <person name="Lee T.J."/>
            <person name="Akiba M."/>
            <person name="Lee H.H."/>
            <person name="Kuo T.H."/>
            <person name="Liu D."/>
            <person name="Ke H.M."/>
            <person name="Yokoi T."/>
            <person name="Roa M.B."/>
            <person name="Lu M.J."/>
            <person name="Chang Y.Y."/>
            <person name="Ann P.J."/>
            <person name="Tsai J.N."/>
            <person name="Chen C.Y."/>
            <person name="Tzean S.S."/>
            <person name="Ota Y."/>
            <person name="Hattori T."/>
            <person name="Sahashi N."/>
            <person name="Liou R.F."/>
            <person name="Kikuchi T."/>
            <person name="Tsai I.J."/>
        </authorList>
    </citation>
    <scope>NUCLEOTIDE SEQUENCE [LARGE SCALE GENOMIC DNA]</scope>
    <source>
        <strain evidence="2 3">FFPRI411160</strain>
    </source>
</reference>
<evidence type="ECO:0000256" key="1">
    <source>
        <dbReference type="SAM" id="MobiDB-lite"/>
    </source>
</evidence>
<name>A0A286UEV9_9AGAM</name>
<organism evidence="2 3">
    <name type="scientific">Pyrrhoderma noxium</name>
    <dbReference type="NCBI Taxonomy" id="2282107"/>
    <lineage>
        <taxon>Eukaryota</taxon>
        <taxon>Fungi</taxon>
        <taxon>Dikarya</taxon>
        <taxon>Basidiomycota</taxon>
        <taxon>Agaricomycotina</taxon>
        <taxon>Agaricomycetes</taxon>
        <taxon>Hymenochaetales</taxon>
        <taxon>Hymenochaetaceae</taxon>
        <taxon>Pyrrhoderma</taxon>
    </lineage>
</organism>
<feature type="region of interest" description="Disordered" evidence="1">
    <location>
        <begin position="1"/>
        <end position="20"/>
    </location>
</feature>
<feature type="compositionally biased region" description="Low complexity" evidence="1">
    <location>
        <begin position="145"/>
        <end position="168"/>
    </location>
</feature>
<evidence type="ECO:0000313" key="3">
    <source>
        <dbReference type="Proteomes" id="UP000217199"/>
    </source>
</evidence>
<evidence type="ECO:0000313" key="2">
    <source>
        <dbReference type="EMBL" id="PAV18049.1"/>
    </source>
</evidence>